<accession>A0A330M480</accession>
<evidence type="ECO:0000313" key="1">
    <source>
        <dbReference type="EMBL" id="SQH76224.1"/>
    </source>
</evidence>
<name>A0A330M480_9GAMM</name>
<dbReference type="EMBL" id="LS483452">
    <property type="protein sequence ID" value="SQH76224.1"/>
    <property type="molecule type" value="Genomic_DNA"/>
</dbReference>
<evidence type="ECO:0000313" key="2">
    <source>
        <dbReference type="Proteomes" id="UP000250123"/>
    </source>
</evidence>
<dbReference type="KEGG" id="sbk:SHEWBE_2258"/>
<dbReference type="Proteomes" id="UP000250123">
    <property type="component" value="Chromosome SHEWBE"/>
</dbReference>
<organism evidence="1 2">
    <name type="scientific">Shewanella benthica</name>
    <dbReference type="NCBI Taxonomy" id="43661"/>
    <lineage>
        <taxon>Bacteria</taxon>
        <taxon>Pseudomonadati</taxon>
        <taxon>Pseudomonadota</taxon>
        <taxon>Gammaproteobacteria</taxon>
        <taxon>Alteromonadales</taxon>
        <taxon>Shewanellaceae</taxon>
        <taxon>Shewanella</taxon>
    </lineage>
</organism>
<protein>
    <submittedName>
        <fullName evidence="1">Uncharacterized protein</fullName>
    </submittedName>
</protein>
<sequence>MHSYKRCLKDDSSITLYRAAVTLGRWLEEAYSTDLGFIVNPFNRIIFKKPLKRSHIKQCV</sequence>
<reference evidence="2" key="1">
    <citation type="submission" date="2018-06" db="EMBL/GenBank/DDBJ databases">
        <authorList>
            <person name="Cea G.-C."/>
            <person name="William W."/>
        </authorList>
    </citation>
    <scope>NUCLEOTIDE SEQUENCE [LARGE SCALE GENOMIC DNA]</scope>
    <source>
        <strain evidence="2">DB21MT-2</strain>
    </source>
</reference>
<proteinExistence type="predicted"/>
<dbReference type="AlphaFoldDB" id="A0A330M480"/>
<gene>
    <name evidence="1" type="ORF">SHEWBE_2258</name>
</gene>